<feature type="region of interest" description="Disordered" evidence="2">
    <location>
        <begin position="244"/>
        <end position="269"/>
    </location>
</feature>
<dbReference type="HOGENOM" id="CLU_828643_0_0_9"/>
<dbReference type="GO" id="GO:0051607">
    <property type="term" value="P:defense response to virus"/>
    <property type="evidence" value="ECO:0007669"/>
    <property type="project" value="UniProtKB-KW"/>
</dbReference>
<evidence type="ECO:0000256" key="2">
    <source>
        <dbReference type="SAM" id="MobiDB-lite"/>
    </source>
</evidence>
<evidence type="ECO:0000256" key="1">
    <source>
        <dbReference type="ARBA" id="ARBA00023118"/>
    </source>
</evidence>
<dbReference type="Pfam" id="PF03787">
    <property type="entry name" value="RAMPs"/>
    <property type="match status" value="1"/>
</dbReference>
<proteinExistence type="predicted"/>
<dbReference type="STRING" id="429009.Adeg_0912"/>
<dbReference type="InterPro" id="IPR007522">
    <property type="entry name" value="CRISPR-assoc_prot_TM1795"/>
</dbReference>
<protein>
    <submittedName>
        <fullName evidence="4">CRISPR-associated RAMP protein, Cmr1 family</fullName>
    </submittedName>
</protein>
<reference evidence="4 5" key="1">
    <citation type="submission" date="2009-10" db="EMBL/GenBank/DDBJ databases">
        <title>Complete sequence of chromosome of Ammonifex degensii KC4.</title>
        <authorList>
            <consortium name="US DOE Joint Genome Institute"/>
            <person name="Kerfeld C."/>
            <person name="Goodner B."/>
            <person name="Huber H."/>
            <person name="Stetter K."/>
            <person name="Lucas S."/>
            <person name="Copeland A."/>
            <person name="Lapidus A."/>
            <person name="Glavina del Rio T."/>
            <person name="Dalin E."/>
            <person name="Tice H."/>
            <person name="Bruce D."/>
            <person name="Goodwin L."/>
            <person name="Pitluck S."/>
            <person name="Saunders E."/>
            <person name="Brettin T."/>
            <person name="Detter J.C."/>
            <person name="Han C."/>
            <person name="Larimer F."/>
            <person name="Land M."/>
            <person name="Hauser L."/>
            <person name="Kyrpides N."/>
            <person name="Ovchinnikova G."/>
            <person name="Richardson P."/>
        </authorList>
    </citation>
    <scope>NUCLEOTIDE SEQUENCE [LARGE SCALE GENOMIC DNA]</scope>
    <source>
        <strain evidence="5">DSM 10501 / KC4</strain>
    </source>
</reference>
<sequence length="344" mass="39777">MRNKQYEWHLKALTDIWTGDVDRESKRLILTGLLGSIRWWFEVLVRGLGGKACDPTVDGVRCPDEKGHRCVVCKLFGCTGWARKFRLMVLSENGDIIQNRIQAGQTFILRFIPLRPIHDEEWCLLDATLRLIANYGAMGGKTVFKPSDEEGRERVHHHQDFGIVQYVQGPKDWKCTKTLEDIKAYVTGSHWRQVPHSYRDSQGREHDFSWASLQNFWCVKGRYLARQDANTSSFNFVIGRPEPKNVSSQGDSWLAGKRPDRQRNVEPESKKVFSFKEPEAARRTFGFVQDKEGFSPILQKLEILRDGDGDGRQPDPVWSDFDPDTEFMKGNRILKELFSRREGE</sequence>
<dbReference type="NCBIfam" id="TIGR01894">
    <property type="entry name" value="cas_TM1795_cmr1"/>
    <property type="match status" value="1"/>
</dbReference>
<accession>C9RCS1</accession>
<gene>
    <name evidence="4" type="ordered locus">Adeg_0912</name>
</gene>
<dbReference type="Proteomes" id="UP000002620">
    <property type="component" value="Chromosome"/>
</dbReference>
<keyword evidence="5" id="KW-1185">Reference proteome</keyword>
<dbReference type="eggNOG" id="COG1367">
    <property type="taxonomic scope" value="Bacteria"/>
</dbReference>
<name>C9RCS1_AMMDK</name>
<dbReference type="AlphaFoldDB" id="C9RCS1"/>
<feature type="compositionally biased region" description="Basic and acidic residues" evidence="2">
    <location>
        <begin position="257"/>
        <end position="269"/>
    </location>
</feature>
<organism evidence="4 5">
    <name type="scientific">Ammonifex degensii (strain DSM 10501 / KC4)</name>
    <dbReference type="NCBI Taxonomy" id="429009"/>
    <lineage>
        <taxon>Bacteria</taxon>
        <taxon>Bacillati</taxon>
        <taxon>Bacillota</taxon>
        <taxon>Clostridia</taxon>
        <taxon>Thermoanaerobacterales</taxon>
        <taxon>Thermoanaerobacteraceae</taxon>
        <taxon>Ammonifex</taxon>
    </lineage>
</organism>
<dbReference type="RefSeq" id="WP_015738925.1">
    <property type="nucleotide sequence ID" value="NC_013385.1"/>
</dbReference>
<evidence type="ECO:0000313" key="4">
    <source>
        <dbReference type="EMBL" id="ACX52048.1"/>
    </source>
</evidence>
<dbReference type="EMBL" id="CP001785">
    <property type="protein sequence ID" value="ACX52048.1"/>
    <property type="molecule type" value="Genomic_DNA"/>
</dbReference>
<dbReference type="OrthoDB" id="9806750at2"/>
<dbReference type="KEGG" id="adg:Adeg_0912"/>
<feature type="domain" description="CRISPR type III-associated protein" evidence="3">
    <location>
        <begin position="10"/>
        <end position="142"/>
    </location>
</feature>
<dbReference type="InterPro" id="IPR005537">
    <property type="entry name" value="RAMP_III_fam"/>
</dbReference>
<evidence type="ECO:0000313" key="5">
    <source>
        <dbReference type="Proteomes" id="UP000002620"/>
    </source>
</evidence>
<evidence type="ECO:0000259" key="3">
    <source>
        <dbReference type="Pfam" id="PF03787"/>
    </source>
</evidence>
<keyword evidence="1" id="KW-0051">Antiviral defense</keyword>